<dbReference type="AlphaFoldDB" id="A0A4R3MIF8"/>
<evidence type="ECO:0000259" key="6">
    <source>
        <dbReference type="Pfam" id="PF00149"/>
    </source>
</evidence>
<protein>
    <submittedName>
        <fullName evidence="7">3',5'-cyclic AMP phosphodiesterase CpdA</fullName>
    </submittedName>
</protein>
<dbReference type="GO" id="GO:0046872">
    <property type="term" value="F:metal ion binding"/>
    <property type="evidence" value="ECO:0007669"/>
    <property type="project" value="UniProtKB-KW"/>
</dbReference>
<dbReference type="Pfam" id="PF00149">
    <property type="entry name" value="Metallophos"/>
    <property type="match status" value="1"/>
</dbReference>
<evidence type="ECO:0000313" key="8">
    <source>
        <dbReference type="Proteomes" id="UP000295678"/>
    </source>
</evidence>
<dbReference type="RefSeq" id="WP_132804961.1">
    <property type="nucleotide sequence ID" value="NZ_SMAK01000001.1"/>
</dbReference>
<feature type="domain" description="Calcineurin-like phosphoesterase" evidence="6">
    <location>
        <begin position="2"/>
        <end position="226"/>
    </location>
</feature>
<dbReference type="InterPro" id="IPR004843">
    <property type="entry name" value="Calcineurin-like_PHP"/>
</dbReference>
<dbReference type="PANTHER" id="PTHR42988:SF2">
    <property type="entry name" value="CYCLIC NUCLEOTIDE PHOSPHODIESTERASE CBUA0032-RELATED"/>
    <property type="match status" value="1"/>
</dbReference>
<proteinExistence type="inferred from homology"/>
<dbReference type="Gene3D" id="3.60.21.10">
    <property type="match status" value="1"/>
</dbReference>
<dbReference type="EMBL" id="SMAK01000001">
    <property type="protein sequence ID" value="TCT13587.1"/>
    <property type="molecule type" value="Genomic_DNA"/>
</dbReference>
<comment type="caution">
    <text evidence="7">The sequence shown here is derived from an EMBL/GenBank/DDBJ whole genome shotgun (WGS) entry which is preliminary data.</text>
</comment>
<evidence type="ECO:0000256" key="4">
    <source>
        <dbReference type="ARBA" id="ARBA00025742"/>
    </source>
</evidence>
<dbReference type="InterPro" id="IPR029052">
    <property type="entry name" value="Metallo-depent_PP-like"/>
</dbReference>
<accession>A0A4R3MIF8</accession>
<keyword evidence="2" id="KW-0378">Hydrolase</keyword>
<evidence type="ECO:0000256" key="2">
    <source>
        <dbReference type="ARBA" id="ARBA00022801"/>
    </source>
</evidence>
<comment type="similarity">
    <text evidence="4">Belongs to the cyclic nucleotide phosphodiesterase class-III family.</text>
</comment>
<gene>
    <name evidence="7" type="ORF">EDC22_101457</name>
</gene>
<reference evidence="7 8" key="1">
    <citation type="submission" date="2019-03" db="EMBL/GenBank/DDBJ databases">
        <title>Genomic Encyclopedia of Type Strains, Phase IV (KMG-IV): sequencing the most valuable type-strain genomes for metagenomic binning, comparative biology and taxonomic classification.</title>
        <authorList>
            <person name="Goeker M."/>
        </authorList>
    </citation>
    <scope>NUCLEOTIDE SEQUENCE [LARGE SCALE GENOMIC DNA]</scope>
    <source>
        <strain evidence="7 8">DSM 19345</strain>
    </source>
</reference>
<keyword evidence="3" id="KW-0408">Iron</keyword>
<organism evidence="7 8">
    <name type="scientific">Tepidamorphus gemmatus</name>
    <dbReference type="NCBI Taxonomy" id="747076"/>
    <lineage>
        <taxon>Bacteria</taxon>
        <taxon>Pseudomonadati</taxon>
        <taxon>Pseudomonadota</taxon>
        <taxon>Alphaproteobacteria</taxon>
        <taxon>Hyphomicrobiales</taxon>
        <taxon>Tepidamorphaceae</taxon>
        <taxon>Tepidamorphus</taxon>
    </lineage>
</organism>
<dbReference type="PANTHER" id="PTHR42988">
    <property type="entry name" value="PHOSPHOHYDROLASE"/>
    <property type="match status" value="1"/>
</dbReference>
<dbReference type="Proteomes" id="UP000295678">
    <property type="component" value="Unassembled WGS sequence"/>
</dbReference>
<keyword evidence="8" id="KW-1185">Reference proteome</keyword>
<keyword evidence="1" id="KW-0479">Metal-binding</keyword>
<evidence type="ECO:0000256" key="5">
    <source>
        <dbReference type="SAM" id="MobiDB-lite"/>
    </source>
</evidence>
<evidence type="ECO:0000256" key="1">
    <source>
        <dbReference type="ARBA" id="ARBA00022723"/>
    </source>
</evidence>
<evidence type="ECO:0000313" key="7">
    <source>
        <dbReference type="EMBL" id="TCT13587.1"/>
    </source>
</evidence>
<sequence length="311" mass="34224">MFRLAHLSDPHVPPDGPPRRRDLLSQRAIGWVNWQRNRRRVHVRHVLDAVTGDIHTHAPDHIAVTGDLAIVSTPAEWRACRAWLDHIGPPDKVSLVPGNHDTYVRRAVTGTELAWREYMAGDPDTLAHGGFPYLRRRGPLALVGCSSAIVTAPFLATGKVGRDQLARLEMLLARLGREGWFRVVMIHHPPTREPGDRFRRLLDAREVAAALERAGAELILHGHEHRATLRWLPGPVAPIPVVGVPSASALEHSGRPAAQYNLFDISGMAGAWSCRMIVRGFDGGVLHTLCEQELRTGRDEVAPCAAAPRAG</sequence>
<dbReference type="InterPro" id="IPR050884">
    <property type="entry name" value="CNP_phosphodiesterase-III"/>
</dbReference>
<dbReference type="OrthoDB" id="9794568at2"/>
<dbReference type="SUPFAM" id="SSF56300">
    <property type="entry name" value="Metallo-dependent phosphatases"/>
    <property type="match status" value="1"/>
</dbReference>
<feature type="region of interest" description="Disordered" evidence="5">
    <location>
        <begin position="1"/>
        <end position="20"/>
    </location>
</feature>
<name>A0A4R3MIF8_9HYPH</name>
<dbReference type="GO" id="GO:0016787">
    <property type="term" value="F:hydrolase activity"/>
    <property type="evidence" value="ECO:0007669"/>
    <property type="project" value="UniProtKB-KW"/>
</dbReference>
<evidence type="ECO:0000256" key="3">
    <source>
        <dbReference type="ARBA" id="ARBA00023004"/>
    </source>
</evidence>